<dbReference type="GO" id="GO:0016491">
    <property type="term" value="F:oxidoreductase activity"/>
    <property type="evidence" value="ECO:0007669"/>
    <property type="project" value="InterPro"/>
</dbReference>
<dbReference type="InterPro" id="IPR002227">
    <property type="entry name" value="Tyrosinase_Cu-bd"/>
</dbReference>
<dbReference type="Proteomes" id="UP000800093">
    <property type="component" value="Unassembled WGS sequence"/>
</dbReference>
<dbReference type="Gene3D" id="1.10.1280.10">
    <property type="entry name" value="Di-copper center containing domain from catechol oxidase"/>
    <property type="match status" value="1"/>
</dbReference>
<dbReference type="InterPro" id="IPR008922">
    <property type="entry name" value="Di-copper_centre_dom_sf"/>
</dbReference>
<dbReference type="EMBL" id="ML986619">
    <property type="protein sequence ID" value="KAF2264121.1"/>
    <property type="molecule type" value="Genomic_DNA"/>
</dbReference>
<evidence type="ECO:0000313" key="2">
    <source>
        <dbReference type="EMBL" id="KAF2264121.1"/>
    </source>
</evidence>
<dbReference type="SUPFAM" id="SSF48056">
    <property type="entry name" value="Di-copper centre-containing domain"/>
    <property type="match status" value="1"/>
</dbReference>
<dbReference type="OrthoDB" id="6132182at2759"/>
<dbReference type="Pfam" id="PF00264">
    <property type="entry name" value="Tyrosinase"/>
    <property type="match status" value="1"/>
</dbReference>
<name>A0A9P4K8M3_9PLEO</name>
<keyword evidence="3" id="KW-1185">Reference proteome</keyword>
<sequence length="84" mass="9722">MSIIIPPWILGLRNCYTRLEQVSTMCYPTGSFLIHFLTTDIALTRVFILYLEYEHDNIHLAIAPAHMVPPTVAAFNPVFWLHHE</sequence>
<protein>
    <recommendedName>
        <fullName evidence="1">Tyrosinase copper-binding domain-containing protein</fullName>
    </recommendedName>
</protein>
<reference evidence="3" key="1">
    <citation type="journal article" date="2020" name="Stud. Mycol.">
        <title>101 Dothideomycetes genomes: A test case for predicting lifestyles and emergence of pathogens.</title>
        <authorList>
            <person name="Haridas S."/>
            <person name="Albert R."/>
            <person name="Binder M."/>
            <person name="Bloem J."/>
            <person name="LaButti K."/>
            <person name="Salamov A."/>
            <person name="Andreopoulos B."/>
            <person name="Baker S."/>
            <person name="Barry K."/>
            <person name="Bills G."/>
            <person name="Bluhm B."/>
            <person name="Cannon C."/>
            <person name="Castanera R."/>
            <person name="Culley D."/>
            <person name="Daum C."/>
            <person name="Ezra D."/>
            <person name="Gonzalez J."/>
            <person name="Henrissat B."/>
            <person name="Kuo A."/>
            <person name="Liang C."/>
            <person name="Lipzen A."/>
            <person name="Lutzoni F."/>
            <person name="Magnuson J."/>
            <person name="Mondo S."/>
            <person name="Nolan M."/>
            <person name="Ohm R."/>
            <person name="Pangilinan J."/>
            <person name="Park H.-J."/>
            <person name="Ramirez L."/>
            <person name="Alfaro M."/>
            <person name="Sun H."/>
            <person name="Tritt A."/>
            <person name="Yoshinaga Y."/>
            <person name="Zwiers L.-H."/>
            <person name="Turgeon B."/>
            <person name="Goodwin S."/>
            <person name="Spatafora J."/>
            <person name="Crous P."/>
            <person name="Grigoriev I."/>
        </authorList>
    </citation>
    <scope>NUCLEOTIDE SEQUENCE [LARGE SCALE GENOMIC DNA]</scope>
    <source>
        <strain evidence="3">CBS 304.66</strain>
    </source>
</reference>
<evidence type="ECO:0000313" key="3">
    <source>
        <dbReference type="Proteomes" id="UP000800093"/>
    </source>
</evidence>
<dbReference type="AlphaFoldDB" id="A0A9P4K8M3"/>
<gene>
    <name evidence="2" type="ORF">CC78DRAFT_255727</name>
</gene>
<proteinExistence type="predicted"/>
<accession>A0A9P4K8M3</accession>
<evidence type="ECO:0000259" key="1">
    <source>
        <dbReference type="Pfam" id="PF00264"/>
    </source>
</evidence>
<organism evidence="2 3">
    <name type="scientific">Lojkania enalia</name>
    <dbReference type="NCBI Taxonomy" id="147567"/>
    <lineage>
        <taxon>Eukaryota</taxon>
        <taxon>Fungi</taxon>
        <taxon>Dikarya</taxon>
        <taxon>Ascomycota</taxon>
        <taxon>Pezizomycotina</taxon>
        <taxon>Dothideomycetes</taxon>
        <taxon>Pleosporomycetidae</taxon>
        <taxon>Pleosporales</taxon>
        <taxon>Pleosporales incertae sedis</taxon>
        <taxon>Lojkania</taxon>
    </lineage>
</organism>
<comment type="caution">
    <text evidence="2">The sequence shown here is derived from an EMBL/GenBank/DDBJ whole genome shotgun (WGS) entry which is preliminary data.</text>
</comment>
<feature type="domain" description="Tyrosinase copper-binding" evidence="1">
    <location>
        <begin position="54"/>
        <end position="83"/>
    </location>
</feature>